<keyword evidence="7" id="KW-0809">Transit peptide</keyword>
<dbReference type="NCBIfam" id="TIGR03421">
    <property type="entry name" value="FeS_CyaY"/>
    <property type="match status" value="1"/>
</dbReference>
<evidence type="ECO:0000313" key="15">
    <source>
        <dbReference type="Proteomes" id="UP000002729"/>
    </source>
</evidence>
<evidence type="ECO:0000256" key="13">
    <source>
        <dbReference type="SAM" id="Coils"/>
    </source>
</evidence>
<evidence type="ECO:0000256" key="9">
    <source>
        <dbReference type="ARBA" id="ARBA00023004"/>
    </source>
</evidence>
<dbReference type="GO" id="GO:0004322">
    <property type="term" value="F:ferroxidase activity"/>
    <property type="evidence" value="ECO:0007669"/>
    <property type="project" value="UniProtKB-EC"/>
</dbReference>
<evidence type="ECO:0000256" key="5">
    <source>
        <dbReference type="ARBA" id="ARBA00022448"/>
    </source>
</evidence>
<dbReference type="GO" id="GO:0008199">
    <property type="term" value="F:ferric iron binding"/>
    <property type="evidence" value="ECO:0007669"/>
    <property type="project" value="InterPro"/>
</dbReference>
<accession>F0YK30</accession>
<comment type="subcellular location">
    <subcellularLocation>
        <location evidence="1">Mitochondrion</location>
    </subcellularLocation>
</comment>
<evidence type="ECO:0000256" key="2">
    <source>
        <dbReference type="ARBA" id="ARBA00008183"/>
    </source>
</evidence>
<protein>
    <recommendedName>
        <fullName evidence="3">ferroxidase</fullName>
        <ecNumber evidence="3">1.16.3.1</ecNumber>
    </recommendedName>
</protein>
<dbReference type="Proteomes" id="UP000002729">
    <property type="component" value="Unassembled WGS sequence"/>
</dbReference>
<dbReference type="InterPro" id="IPR036524">
    <property type="entry name" value="Frataxin/CyaY_sf"/>
</dbReference>
<dbReference type="OrthoDB" id="1897642at2759"/>
<dbReference type="RefSeq" id="XP_009040765.1">
    <property type="nucleotide sequence ID" value="XM_009042517.1"/>
</dbReference>
<dbReference type="SMART" id="SM01219">
    <property type="entry name" value="Frataxin_Cyay"/>
    <property type="match status" value="1"/>
</dbReference>
<evidence type="ECO:0000256" key="10">
    <source>
        <dbReference type="ARBA" id="ARBA00023065"/>
    </source>
</evidence>
<evidence type="ECO:0000256" key="8">
    <source>
        <dbReference type="ARBA" id="ARBA00023002"/>
    </source>
</evidence>
<dbReference type="InParanoid" id="F0YK30"/>
<sequence length="147" mass="16266">MLFQCTRSLGAAALRKYASSSLDFVVKKYVRTGDPRAPSSSKILSMLAYHAAADQTLEAILDAVDDLEQERDDVECELASGVLSIKCLDGSWVINKQAPNKQIWLSSPMSGPCRYECGEDGIWRHTRDASKLSDLLRAELQLHIHGI</sequence>
<evidence type="ECO:0000256" key="6">
    <source>
        <dbReference type="ARBA" id="ARBA00022496"/>
    </source>
</evidence>
<dbReference type="PANTHER" id="PTHR16821:SF2">
    <property type="entry name" value="FRATAXIN, MITOCHONDRIAL"/>
    <property type="match status" value="1"/>
</dbReference>
<proteinExistence type="inferred from homology"/>
<dbReference type="NCBIfam" id="TIGR03422">
    <property type="entry name" value="mito_frataxin"/>
    <property type="match status" value="1"/>
</dbReference>
<dbReference type="KEGG" id="aaf:AURANDRAFT_38974"/>
<dbReference type="GO" id="GO:0005739">
    <property type="term" value="C:mitochondrion"/>
    <property type="evidence" value="ECO:0007669"/>
    <property type="project" value="UniProtKB-SubCell"/>
</dbReference>
<dbReference type="InterPro" id="IPR020895">
    <property type="entry name" value="Frataxin_CS"/>
</dbReference>
<keyword evidence="6" id="KW-0410">Iron transport</keyword>
<dbReference type="InterPro" id="IPR017789">
    <property type="entry name" value="Frataxin"/>
</dbReference>
<evidence type="ECO:0000256" key="4">
    <source>
        <dbReference type="ARBA" id="ARBA00022434"/>
    </source>
</evidence>
<dbReference type="PROSITE" id="PS50810">
    <property type="entry name" value="FRATAXIN_2"/>
    <property type="match status" value="1"/>
</dbReference>
<evidence type="ECO:0000256" key="7">
    <source>
        <dbReference type="ARBA" id="ARBA00022946"/>
    </source>
</evidence>
<organism evidence="15">
    <name type="scientific">Aureococcus anophagefferens</name>
    <name type="common">Harmful bloom alga</name>
    <dbReference type="NCBI Taxonomy" id="44056"/>
    <lineage>
        <taxon>Eukaryota</taxon>
        <taxon>Sar</taxon>
        <taxon>Stramenopiles</taxon>
        <taxon>Ochrophyta</taxon>
        <taxon>Pelagophyceae</taxon>
        <taxon>Pelagomonadales</taxon>
        <taxon>Pelagomonadaceae</taxon>
        <taxon>Aureococcus</taxon>
    </lineage>
</organism>
<keyword evidence="9" id="KW-0408">Iron</keyword>
<dbReference type="AlphaFoldDB" id="F0YK30"/>
<keyword evidence="4" id="KW-0409">Iron storage</keyword>
<dbReference type="GO" id="GO:0006879">
    <property type="term" value="P:intracellular iron ion homeostasis"/>
    <property type="evidence" value="ECO:0007669"/>
    <property type="project" value="UniProtKB-KW"/>
</dbReference>
<dbReference type="GO" id="GO:0034986">
    <property type="term" value="F:iron chaperone activity"/>
    <property type="evidence" value="ECO:0007669"/>
    <property type="project" value="TreeGrafter"/>
</dbReference>
<comment type="similarity">
    <text evidence="2">Belongs to the frataxin family.</text>
</comment>
<keyword evidence="13" id="KW-0175">Coiled coil</keyword>
<keyword evidence="5" id="KW-0813">Transport</keyword>
<evidence type="ECO:0000256" key="3">
    <source>
        <dbReference type="ARBA" id="ARBA00013107"/>
    </source>
</evidence>
<name>F0YK30_AURAN</name>
<dbReference type="Pfam" id="PF01491">
    <property type="entry name" value="Frataxin_Cyay"/>
    <property type="match status" value="1"/>
</dbReference>
<dbReference type="Gene3D" id="3.30.920.10">
    <property type="entry name" value="Frataxin/CyaY"/>
    <property type="match status" value="1"/>
</dbReference>
<evidence type="ECO:0000256" key="12">
    <source>
        <dbReference type="ARBA" id="ARBA00047990"/>
    </source>
</evidence>
<dbReference type="EMBL" id="GL833150">
    <property type="protein sequence ID" value="EGB04512.1"/>
    <property type="molecule type" value="Genomic_DNA"/>
</dbReference>
<dbReference type="GeneID" id="20221929"/>
<dbReference type="GO" id="GO:0016226">
    <property type="term" value="P:iron-sulfur cluster assembly"/>
    <property type="evidence" value="ECO:0007669"/>
    <property type="project" value="InterPro"/>
</dbReference>
<dbReference type="GO" id="GO:0006826">
    <property type="term" value="P:iron ion transport"/>
    <property type="evidence" value="ECO:0007669"/>
    <property type="project" value="UniProtKB-KW"/>
</dbReference>
<evidence type="ECO:0000313" key="14">
    <source>
        <dbReference type="EMBL" id="EGB04512.1"/>
    </source>
</evidence>
<dbReference type="GO" id="GO:0051537">
    <property type="term" value="F:2 iron, 2 sulfur cluster binding"/>
    <property type="evidence" value="ECO:0007669"/>
    <property type="project" value="TreeGrafter"/>
</dbReference>
<evidence type="ECO:0000256" key="11">
    <source>
        <dbReference type="ARBA" id="ARBA00023128"/>
    </source>
</evidence>
<feature type="coiled-coil region" evidence="13">
    <location>
        <begin position="50"/>
        <end position="77"/>
    </location>
</feature>
<dbReference type="SUPFAM" id="SSF55387">
    <property type="entry name" value="Frataxin/Nqo15-like"/>
    <property type="match status" value="1"/>
</dbReference>
<dbReference type="PROSITE" id="PS01344">
    <property type="entry name" value="FRATAXIN_1"/>
    <property type="match status" value="1"/>
</dbReference>
<dbReference type="EC" id="1.16.3.1" evidence="3"/>
<keyword evidence="15" id="KW-1185">Reference proteome</keyword>
<keyword evidence="10" id="KW-0406">Ion transport</keyword>
<dbReference type="eggNOG" id="KOG3413">
    <property type="taxonomic scope" value="Eukaryota"/>
</dbReference>
<dbReference type="GO" id="GO:0008198">
    <property type="term" value="F:ferrous iron binding"/>
    <property type="evidence" value="ECO:0007669"/>
    <property type="project" value="TreeGrafter"/>
</dbReference>
<reference evidence="14 15" key="1">
    <citation type="journal article" date="2011" name="Proc. Natl. Acad. Sci. U.S.A.">
        <title>Niche of harmful alga Aureococcus anophagefferens revealed through ecogenomics.</title>
        <authorList>
            <person name="Gobler C.J."/>
            <person name="Berry D.L."/>
            <person name="Dyhrman S.T."/>
            <person name="Wilhelm S.W."/>
            <person name="Salamov A."/>
            <person name="Lobanov A.V."/>
            <person name="Zhang Y."/>
            <person name="Collier J.L."/>
            <person name="Wurch L.L."/>
            <person name="Kustka A.B."/>
            <person name="Dill B.D."/>
            <person name="Shah M."/>
            <person name="VerBerkmoes N.C."/>
            <person name="Kuo A."/>
            <person name="Terry A."/>
            <person name="Pangilinan J."/>
            <person name="Lindquist E.A."/>
            <person name="Lucas S."/>
            <person name="Paulsen I.T."/>
            <person name="Hattenrath-Lehmann T.K."/>
            <person name="Talmage S.C."/>
            <person name="Walker E.A."/>
            <person name="Koch F."/>
            <person name="Burson A.M."/>
            <person name="Marcoval M.A."/>
            <person name="Tang Y.Z."/>
            <person name="Lecleir G.R."/>
            <person name="Coyne K.J."/>
            <person name="Berg G.M."/>
            <person name="Bertrand E.M."/>
            <person name="Saito M.A."/>
            <person name="Gladyshev V.N."/>
            <person name="Grigoriev I.V."/>
        </authorList>
    </citation>
    <scope>NUCLEOTIDE SEQUENCE [LARGE SCALE GENOMIC DNA]</scope>
    <source>
        <strain evidence="15">CCMP 1984</strain>
    </source>
</reference>
<dbReference type="InterPro" id="IPR002908">
    <property type="entry name" value="Frataxin/CyaY"/>
</dbReference>
<keyword evidence="11" id="KW-0496">Mitochondrion</keyword>
<gene>
    <name evidence="14" type="ORF">AURANDRAFT_38974</name>
</gene>
<comment type="catalytic activity">
    <reaction evidence="12">
        <text>4 Fe(2+) + O2 + 4 H(+) = 4 Fe(3+) + 2 H2O</text>
        <dbReference type="Rhea" id="RHEA:11148"/>
        <dbReference type="ChEBI" id="CHEBI:15377"/>
        <dbReference type="ChEBI" id="CHEBI:15378"/>
        <dbReference type="ChEBI" id="CHEBI:15379"/>
        <dbReference type="ChEBI" id="CHEBI:29033"/>
        <dbReference type="ChEBI" id="CHEBI:29034"/>
        <dbReference type="EC" id="1.16.3.1"/>
    </reaction>
</comment>
<dbReference type="PANTHER" id="PTHR16821">
    <property type="entry name" value="FRATAXIN"/>
    <property type="match status" value="1"/>
</dbReference>
<evidence type="ECO:0000256" key="1">
    <source>
        <dbReference type="ARBA" id="ARBA00004173"/>
    </source>
</evidence>
<keyword evidence="8" id="KW-0560">Oxidoreductase</keyword>